<evidence type="ECO:0000313" key="3">
    <source>
        <dbReference type="Proteomes" id="UP000244223"/>
    </source>
</evidence>
<evidence type="ECO:0000313" key="2">
    <source>
        <dbReference type="EMBL" id="PTQ88413.1"/>
    </source>
</evidence>
<sequence>MAKRLHALWLSTSLLLVSACTSVPQSTYYVFEKNTIWQLSAKAKLEAGQDKIMIYVNQELAITGLLSPQKPKATFQGAYRQYPMTAECELVANGLVFDHHCAIQAQGKSVTHLTF</sequence>
<feature type="signal peptide" evidence="1">
    <location>
        <begin position="1"/>
        <end position="22"/>
    </location>
</feature>
<proteinExistence type="predicted"/>
<dbReference type="Proteomes" id="UP000244223">
    <property type="component" value="Unassembled WGS sequence"/>
</dbReference>
<comment type="caution">
    <text evidence="2">The sequence shown here is derived from an EMBL/GenBank/DDBJ whole genome shotgun (WGS) entry which is preliminary data.</text>
</comment>
<feature type="chain" id="PRO_5031218395" description="Lipoprotein" evidence="1">
    <location>
        <begin position="23"/>
        <end position="115"/>
    </location>
</feature>
<dbReference type="RefSeq" id="WP_107866293.1">
    <property type="nucleotide sequence ID" value="NZ_QAON01000012.1"/>
</dbReference>
<reference evidence="2 3" key="1">
    <citation type="submission" date="2018-04" db="EMBL/GenBank/DDBJ databases">
        <title>Genomic Encyclopedia of Archaeal and Bacterial Type Strains, Phase II (KMG-II): from individual species to whole genera.</title>
        <authorList>
            <person name="Goeker M."/>
        </authorList>
    </citation>
    <scope>NUCLEOTIDE SEQUENCE [LARGE SCALE GENOMIC DNA]</scope>
    <source>
        <strain evidence="2 3">DSM 5822</strain>
    </source>
</reference>
<accession>A0A2T5IWX3</accession>
<dbReference type="EMBL" id="QAON01000012">
    <property type="protein sequence ID" value="PTQ88413.1"/>
    <property type="molecule type" value="Genomic_DNA"/>
</dbReference>
<dbReference type="AlphaFoldDB" id="A0A2T5IWX3"/>
<organism evidence="2 3">
    <name type="scientific">Agitococcus lubricus</name>
    <dbReference type="NCBI Taxonomy" id="1077255"/>
    <lineage>
        <taxon>Bacteria</taxon>
        <taxon>Pseudomonadati</taxon>
        <taxon>Pseudomonadota</taxon>
        <taxon>Gammaproteobacteria</taxon>
        <taxon>Moraxellales</taxon>
        <taxon>Moraxellaceae</taxon>
        <taxon>Agitococcus</taxon>
    </lineage>
</organism>
<name>A0A2T5IWX3_9GAMM</name>
<protein>
    <recommendedName>
        <fullName evidence="4">Lipoprotein</fullName>
    </recommendedName>
</protein>
<keyword evidence="3" id="KW-1185">Reference proteome</keyword>
<evidence type="ECO:0008006" key="4">
    <source>
        <dbReference type="Google" id="ProtNLM"/>
    </source>
</evidence>
<dbReference type="PROSITE" id="PS51257">
    <property type="entry name" value="PROKAR_LIPOPROTEIN"/>
    <property type="match status" value="1"/>
</dbReference>
<keyword evidence="1" id="KW-0732">Signal</keyword>
<gene>
    <name evidence="2" type="ORF">C8N29_11258</name>
</gene>
<evidence type="ECO:0000256" key="1">
    <source>
        <dbReference type="SAM" id="SignalP"/>
    </source>
</evidence>